<dbReference type="Proteomes" id="UP000253501">
    <property type="component" value="Unassembled WGS sequence"/>
</dbReference>
<sequence length="59" mass="6346">MRGRAPQPVGGPAAGEILEANNVVVPFSCREGLCRTCEVGVVSALPDHHNYVLSEQERE</sequence>
<name>A0A367PRA8_CUPNE</name>
<accession>A0A367PRA8</accession>
<organism evidence="2 3">
    <name type="scientific">Cupriavidus necator</name>
    <name type="common">Alcaligenes eutrophus</name>
    <name type="synonym">Ralstonia eutropha</name>
    <dbReference type="NCBI Taxonomy" id="106590"/>
    <lineage>
        <taxon>Bacteria</taxon>
        <taxon>Pseudomonadati</taxon>
        <taxon>Pseudomonadota</taxon>
        <taxon>Betaproteobacteria</taxon>
        <taxon>Burkholderiales</taxon>
        <taxon>Burkholderiaceae</taxon>
        <taxon>Cupriavidus</taxon>
    </lineage>
</organism>
<gene>
    <name evidence="2" type="ORF">DDK22_00880</name>
</gene>
<dbReference type="InterPro" id="IPR012675">
    <property type="entry name" value="Beta-grasp_dom_sf"/>
</dbReference>
<evidence type="ECO:0000313" key="3">
    <source>
        <dbReference type="Proteomes" id="UP000253501"/>
    </source>
</evidence>
<dbReference type="GO" id="GO:0051536">
    <property type="term" value="F:iron-sulfur cluster binding"/>
    <property type="evidence" value="ECO:0007669"/>
    <property type="project" value="InterPro"/>
</dbReference>
<dbReference type="InterPro" id="IPR036010">
    <property type="entry name" value="2Fe-2S_ferredoxin-like_sf"/>
</dbReference>
<dbReference type="AlphaFoldDB" id="A0A367PRA8"/>
<proteinExistence type="predicted"/>
<comment type="caution">
    <text evidence="2">The sequence shown here is derived from an EMBL/GenBank/DDBJ whole genome shotgun (WGS) entry which is preliminary data.</text>
</comment>
<reference evidence="2 3" key="1">
    <citation type="submission" date="2018-04" db="EMBL/GenBank/DDBJ databases">
        <title>Cupriavidus necator CR12 genome sequencing and assembly.</title>
        <authorList>
            <person name="Ben Fekih I."/>
            <person name="Mazhar H.S."/>
            <person name="Bello S.K."/>
            <person name="Rensing C."/>
        </authorList>
    </citation>
    <scope>NUCLEOTIDE SEQUENCE [LARGE SCALE GENOMIC DNA]</scope>
    <source>
        <strain evidence="2 3">CR12</strain>
    </source>
</reference>
<dbReference type="Gene3D" id="3.10.20.30">
    <property type="match status" value="1"/>
</dbReference>
<dbReference type="Pfam" id="PF00111">
    <property type="entry name" value="Fer2"/>
    <property type="match status" value="1"/>
</dbReference>
<dbReference type="EMBL" id="QDHA01000002">
    <property type="protein sequence ID" value="RCJ10368.1"/>
    <property type="molecule type" value="Genomic_DNA"/>
</dbReference>
<dbReference type="CDD" id="cd00207">
    <property type="entry name" value="fer2"/>
    <property type="match status" value="1"/>
</dbReference>
<evidence type="ECO:0000259" key="1">
    <source>
        <dbReference type="Pfam" id="PF00111"/>
    </source>
</evidence>
<dbReference type="InterPro" id="IPR001041">
    <property type="entry name" value="2Fe-2S_ferredoxin-type"/>
</dbReference>
<protein>
    <recommendedName>
        <fullName evidence="1">2Fe-2S ferredoxin-type domain-containing protein</fullName>
    </recommendedName>
</protein>
<dbReference type="RefSeq" id="WP_114130266.1">
    <property type="nucleotide sequence ID" value="NZ_CP068436.1"/>
</dbReference>
<evidence type="ECO:0000313" key="2">
    <source>
        <dbReference type="EMBL" id="RCJ10368.1"/>
    </source>
</evidence>
<feature type="domain" description="2Fe-2S ferredoxin-type" evidence="1">
    <location>
        <begin position="16"/>
        <end position="56"/>
    </location>
</feature>
<dbReference type="SUPFAM" id="SSF54292">
    <property type="entry name" value="2Fe-2S ferredoxin-like"/>
    <property type="match status" value="1"/>
</dbReference>